<feature type="region of interest" description="Disordered" evidence="3">
    <location>
        <begin position="208"/>
        <end position="238"/>
    </location>
</feature>
<evidence type="ECO:0000256" key="2">
    <source>
        <dbReference type="PROSITE-ProRule" id="PRU10038"/>
    </source>
</evidence>
<protein>
    <recommendedName>
        <fullName evidence="4">SPX domain-containing protein</fullName>
    </recommendedName>
</protein>
<feature type="active site" evidence="2">
    <location>
        <position position="452"/>
    </location>
</feature>
<evidence type="ECO:0000256" key="3">
    <source>
        <dbReference type="SAM" id="MobiDB-lite"/>
    </source>
</evidence>
<dbReference type="EMBL" id="JBCGBO010000004">
    <property type="protein sequence ID" value="KAK9207910.1"/>
    <property type="molecule type" value="Genomic_DNA"/>
</dbReference>
<name>A0AAP0QQ75_9ROSI</name>
<dbReference type="PROSITE" id="PS01174">
    <property type="entry name" value="LIPASE_GDXG_SER"/>
    <property type="match status" value="1"/>
</dbReference>
<evidence type="ECO:0000313" key="6">
    <source>
        <dbReference type="Proteomes" id="UP001428341"/>
    </source>
</evidence>
<evidence type="ECO:0000259" key="4">
    <source>
        <dbReference type="PROSITE" id="PS51382"/>
    </source>
</evidence>
<comment type="similarity">
    <text evidence="1">Belongs to the 'GDXG' lipolytic enzyme family.</text>
</comment>
<dbReference type="GO" id="GO:0016787">
    <property type="term" value="F:hydrolase activity"/>
    <property type="evidence" value="ECO:0007669"/>
    <property type="project" value="InterPro"/>
</dbReference>
<dbReference type="InterPro" id="IPR004331">
    <property type="entry name" value="SPX_dom"/>
</dbReference>
<dbReference type="InterPro" id="IPR013094">
    <property type="entry name" value="AB_hydrolase_3"/>
</dbReference>
<evidence type="ECO:0000256" key="1">
    <source>
        <dbReference type="ARBA" id="ARBA00010515"/>
    </source>
</evidence>
<accession>A0AAP0QQ75</accession>
<dbReference type="Proteomes" id="UP001428341">
    <property type="component" value="Unassembled WGS sequence"/>
</dbReference>
<proteinExistence type="inferred from homology"/>
<dbReference type="SUPFAM" id="SSF53474">
    <property type="entry name" value="alpha/beta-Hydrolases"/>
    <property type="match status" value="1"/>
</dbReference>
<reference evidence="5 6" key="1">
    <citation type="submission" date="2024-05" db="EMBL/GenBank/DDBJ databases">
        <title>Haplotype-resolved chromosome-level genome assembly of Huyou (Citrus changshanensis).</title>
        <authorList>
            <person name="Miao C."/>
            <person name="Chen W."/>
            <person name="Wu Y."/>
            <person name="Wang L."/>
            <person name="Zhao S."/>
            <person name="Grierson D."/>
            <person name="Xu C."/>
            <person name="Chen K."/>
        </authorList>
    </citation>
    <scope>NUCLEOTIDE SEQUENCE [LARGE SCALE GENOMIC DNA]</scope>
    <source>
        <strain evidence="5">01-14</strain>
        <tissue evidence="5">Leaf</tissue>
    </source>
</reference>
<dbReference type="InterPro" id="IPR033140">
    <property type="entry name" value="Lipase_GDXG_put_SER_AS"/>
</dbReference>
<dbReference type="InterPro" id="IPR029058">
    <property type="entry name" value="AB_hydrolase_fold"/>
</dbReference>
<dbReference type="CDD" id="cd14481">
    <property type="entry name" value="SPX_AtSPX1_like"/>
    <property type="match status" value="1"/>
</dbReference>
<comment type="caution">
    <text evidence="5">The sequence shown here is derived from an EMBL/GenBank/DDBJ whole genome shotgun (WGS) entry which is preliminary data.</text>
</comment>
<gene>
    <name evidence="5" type="ORF">WN944_000259</name>
</gene>
<dbReference type="InterPro" id="IPR031142">
    <property type="entry name" value="SPX_prot"/>
</dbReference>
<keyword evidence="6" id="KW-1185">Reference proteome</keyword>
<organism evidence="5 6">
    <name type="scientific">Citrus x changshan-huyou</name>
    <dbReference type="NCBI Taxonomy" id="2935761"/>
    <lineage>
        <taxon>Eukaryota</taxon>
        <taxon>Viridiplantae</taxon>
        <taxon>Streptophyta</taxon>
        <taxon>Embryophyta</taxon>
        <taxon>Tracheophyta</taxon>
        <taxon>Spermatophyta</taxon>
        <taxon>Magnoliopsida</taxon>
        <taxon>eudicotyledons</taxon>
        <taxon>Gunneridae</taxon>
        <taxon>Pentapetalae</taxon>
        <taxon>rosids</taxon>
        <taxon>malvids</taxon>
        <taxon>Sapindales</taxon>
        <taxon>Rutaceae</taxon>
        <taxon>Aurantioideae</taxon>
        <taxon>Citrus</taxon>
    </lineage>
</organism>
<dbReference type="Gene3D" id="3.40.50.1820">
    <property type="entry name" value="alpha/beta hydrolase"/>
    <property type="match status" value="1"/>
</dbReference>
<dbReference type="PANTHER" id="PTHR45978:SF3">
    <property type="entry name" value="SPX DOMAIN-CONTAINING PROTEIN 1-LIKE"/>
    <property type="match status" value="1"/>
</dbReference>
<dbReference type="GO" id="GO:0016036">
    <property type="term" value="P:cellular response to phosphate starvation"/>
    <property type="evidence" value="ECO:0007669"/>
    <property type="project" value="InterPro"/>
</dbReference>
<dbReference type="Pfam" id="PF03105">
    <property type="entry name" value="SPX"/>
    <property type="match status" value="1"/>
</dbReference>
<dbReference type="PANTHER" id="PTHR45978">
    <property type="entry name" value="SPX DOMAIN-CONTAINING PROTEIN 3"/>
    <property type="match status" value="1"/>
</dbReference>
<dbReference type="PROSITE" id="PS51382">
    <property type="entry name" value="SPX"/>
    <property type="match status" value="1"/>
</dbReference>
<dbReference type="AlphaFoldDB" id="A0AAP0QQ75"/>
<evidence type="ECO:0000313" key="5">
    <source>
        <dbReference type="EMBL" id="KAK9207910.1"/>
    </source>
</evidence>
<dbReference type="Pfam" id="PF07859">
    <property type="entry name" value="Abhydrolase_3"/>
    <property type="match status" value="1"/>
</dbReference>
<sequence>MKFWKSLSILIEETLPEWRDKFLSYKDLKKQLKLIYPEKQQQQQLNCDGGINKRLRIEGPEETDGGDCASSKEDNEEAKQVNDFVKLLEDEIDKFNAFFLEKEEEYVIKWKELQDRVAKSQDSNEELMKVGREIVDFHGEMVLLENYSALNYTGLVKILKKYDKRTGALIRLPFIKKVLQQPFYTTDVLNKLVKECEVRLDQLFSMDEPSASSEGTELQGGPDFKASTESKARPLPGSKELAEIEHMENMYVKLTLSALRVLKEIRSGSSTAPVAQWIERLFPKQKVPPTHTPNTKDMSIVAEAPGFLQVFADGSVKRFVPEIVHPSSESLNGYKFKDVNIDPSKPITGRIFLPDTPPLETSIHLPVLVYFHGGGFCIGSTTWLGYHHFLGDFSVASQCIVISVDYRLAPENRLPNAYDDCYFSLEWLCYQVKCDPWLAQADLHRVFLSGDSAGGNIAHQVGIRALRSKALDVKIKGLLLIHPYFGSEKRSQNEMADGASGDVAMNDMFWRLSIPVGSNRDYFGCNFETQVISKKEWSLFPAVVVYVAGLDFLKERGIMYAEFLQDKGVKEVRLVEAKGVSHVHHVFYPESQATRLLQQQMAEFMKSY</sequence>
<feature type="domain" description="SPX" evidence="4">
    <location>
        <begin position="1"/>
        <end position="176"/>
    </location>
</feature>